<evidence type="ECO:0000313" key="3">
    <source>
        <dbReference type="Proteomes" id="UP000011778"/>
    </source>
</evidence>
<feature type="compositionally biased region" description="Basic residues" evidence="1">
    <location>
        <begin position="1"/>
        <end position="12"/>
    </location>
</feature>
<feature type="region of interest" description="Disordered" evidence="1">
    <location>
        <begin position="1"/>
        <end position="26"/>
    </location>
</feature>
<comment type="caution">
    <text evidence="2">The sequence shown here is derived from an EMBL/GenBank/DDBJ whole genome shotgun (WGS) entry which is preliminary data.</text>
</comment>
<evidence type="ECO:0000313" key="2">
    <source>
        <dbReference type="EMBL" id="EMG21275.1"/>
    </source>
</evidence>
<proteinExistence type="predicted"/>
<evidence type="ECO:0000256" key="1">
    <source>
        <dbReference type="SAM" id="MobiDB-lite"/>
    </source>
</evidence>
<protein>
    <submittedName>
        <fullName evidence="2">Uncharacterized protein</fullName>
    </submittedName>
</protein>
<dbReference type="AlphaFoldDB" id="M3G7K3"/>
<gene>
    <name evidence="2" type="ORF">LEP1GSC150_3687</name>
</gene>
<organism evidence="2 3">
    <name type="scientific">Leptospira interrogans serovar Copenhageni str. LT2050</name>
    <dbReference type="NCBI Taxonomy" id="1001598"/>
    <lineage>
        <taxon>Bacteria</taxon>
        <taxon>Pseudomonadati</taxon>
        <taxon>Spirochaetota</taxon>
        <taxon>Spirochaetia</taxon>
        <taxon>Leptospirales</taxon>
        <taxon>Leptospiraceae</taxon>
        <taxon>Leptospira</taxon>
    </lineage>
</organism>
<dbReference type="EMBL" id="AFMD02000334">
    <property type="protein sequence ID" value="EMG21275.1"/>
    <property type="molecule type" value="Genomic_DNA"/>
</dbReference>
<dbReference type="Proteomes" id="UP000011778">
    <property type="component" value="Unassembled WGS sequence"/>
</dbReference>
<name>M3G7K3_LEPIT</name>
<accession>M3G7K3</accession>
<sequence length="38" mass="4351">MNLWNTKRKNKSSRSGGSRSDVSESDTKKVNGKLFLFF</sequence>
<reference evidence="2 3" key="1">
    <citation type="submission" date="2013-02" db="EMBL/GenBank/DDBJ databases">
        <authorList>
            <person name="Harkins D.M."/>
            <person name="Durkin A.S."/>
            <person name="Brinkac L.M."/>
            <person name="Haft D.H."/>
            <person name="Selengut J.D."/>
            <person name="Sanka R."/>
            <person name="DePew J."/>
            <person name="Purushe J."/>
            <person name="Tulsiani S.M."/>
            <person name="Graham G.C."/>
            <person name="Burns M.-A."/>
            <person name="Dohnt M.F."/>
            <person name="Smythe L.D."/>
            <person name="McKay D.B."/>
            <person name="Craig S.B."/>
            <person name="Vinetz J.M."/>
            <person name="Sutton G.G."/>
            <person name="Nierman W.C."/>
            <person name="Fouts D.E."/>
        </authorList>
    </citation>
    <scope>NUCLEOTIDE SEQUENCE [LARGE SCALE GENOMIC DNA]</scope>
    <source>
        <strain evidence="2 3">LT2050</strain>
    </source>
</reference>